<dbReference type="EMBL" id="BJWG01000008">
    <property type="protein sequence ID" value="GEL95352.1"/>
    <property type="molecule type" value="Genomic_DNA"/>
</dbReference>
<dbReference type="OrthoDB" id="5073053at2"/>
<reference evidence="2 3" key="1">
    <citation type="submission" date="2019-07" db="EMBL/GenBank/DDBJ databases">
        <title>Whole genome shotgun sequence of Cellulomonas composti NBRC 100758.</title>
        <authorList>
            <person name="Hosoyama A."/>
            <person name="Uohara A."/>
            <person name="Ohji S."/>
            <person name="Ichikawa N."/>
        </authorList>
    </citation>
    <scope>NUCLEOTIDE SEQUENCE [LARGE SCALE GENOMIC DNA]</scope>
    <source>
        <strain evidence="2 3">NBRC 100758</strain>
    </source>
</reference>
<dbReference type="InterPro" id="IPR030392">
    <property type="entry name" value="S74_ICA"/>
</dbReference>
<accession>A0A511JBI4</accession>
<evidence type="ECO:0000313" key="3">
    <source>
        <dbReference type="Proteomes" id="UP000321720"/>
    </source>
</evidence>
<dbReference type="AlphaFoldDB" id="A0A511JBI4"/>
<protein>
    <recommendedName>
        <fullName evidence="1">Peptidase S74 domain-containing protein</fullName>
    </recommendedName>
</protein>
<comment type="caution">
    <text evidence="2">The sequence shown here is derived from an EMBL/GenBank/DDBJ whole genome shotgun (WGS) entry which is preliminary data.</text>
</comment>
<organism evidence="2 3">
    <name type="scientific">Cellulomonas composti</name>
    <dbReference type="NCBI Taxonomy" id="266130"/>
    <lineage>
        <taxon>Bacteria</taxon>
        <taxon>Bacillati</taxon>
        <taxon>Actinomycetota</taxon>
        <taxon>Actinomycetes</taxon>
        <taxon>Micrococcales</taxon>
        <taxon>Cellulomonadaceae</taxon>
        <taxon>Cellulomonas</taxon>
    </lineage>
</organism>
<dbReference type="RefSeq" id="WP_146842997.1">
    <property type="nucleotide sequence ID" value="NZ_BJWG01000008.1"/>
</dbReference>
<dbReference type="PROSITE" id="PS51688">
    <property type="entry name" value="ICA"/>
    <property type="match status" value="1"/>
</dbReference>
<proteinExistence type="predicted"/>
<sequence length="353" mass="36347">MANGDAAQAVGFTPVPSTKDKRLGYDDINRAADFTAAHMTSGGHDFSRITGQAATSQIANGAITTAKHADASVTTPKLAPGAVTKPKLSPGSVDGDIVATTVSKSGPLNIQGSPLRLRTPDTDHAVAVATTGVGIVSSVEVGLEVGSAAAVTLTPGEVTVEATTVTVGGSVVEVSAVEGDLTLSADKTSGEAAVNIEAKSKVRMETESGNEFAVGPVGGNHRVYSEGIRRITTGASANVRIDDTNGVLVRSTSSRRYKDDIADAPPAPAVLDIRPRTWVDKGAPPDAPRYFGAIAEELHDLGLAHLVAYDDEGRPEAIAYDRVAIALIPVVRDAVDRLAVLEQRLEALSTKGA</sequence>
<evidence type="ECO:0000259" key="1">
    <source>
        <dbReference type="PROSITE" id="PS51688"/>
    </source>
</evidence>
<feature type="domain" description="Peptidase S74" evidence="1">
    <location>
        <begin position="253"/>
        <end position="345"/>
    </location>
</feature>
<keyword evidence="3" id="KW-1185">Reference proteome</keyword>
<gene>
    <name evidence="2" type="ORF">CCO02nite_20100</name>
</gene>
<name>A0A511JBI4_9CELL</name>
<dbReference type="Proteomes" id="UP000321720">
    <property type="component" value="Unassembled WGS sequence"/>
</dbReference>
<evidence type="ECO:0000313" key="2">
    <source>
        <dbReference type="EMBL" id="GEL95352.1"/>
    </source>
</evidence>